<evidence type="ECO:0000256" key="1">
    <source>
        <dbReference type="ARBA" id="ARBA00004651"/>
    </source>
</evidence>
<keyword evidence="4 7" id="KW-0812">Transmembrane</keyword>
<keyword evidence="2 7" id="KW-0813">Transport</keyword>
<dbReference type="Gene3D" id="1.10.3720.10">
    <property type="entry name" value="MetI-like"/>
    <property type="match status" value="1"/>
</dbReference>
<dbReference type="RefSeq" id="WP_131153353.1">
    <property type="nucleotide sequence ID" value="NZ_CP036402.1"/>
</dbReference>
<keyword evidence="3" id="KW-1003">Cell membrane</keyword>
<comment type="similarity">
    <text evidence="7">Belongs to the binding-protein-dependent transport system permease family.</text>
</comment>
<dbReference type="InterPro" id="IPR000515">
    <property type="entry name" value="MetI-like"/>
</dbReference>
<feature type="domain" description="ABC transmembrane type-1" evidence="9">
    <location>
        <begin position="91"/>
        <end position="305"/>
    </location>
</feature>
<feature type="transmembrane region" description="Helical" evidence="7">
    <location>
        <begin position="30"/>
        <end position="51"/>
    </location>
</feature>
<feature type="transmembrane region" description="Helical" evidence="7">
    <location>
        <begin position="287"/>
        <end position="312"/>
    </location>
</feature>
<feature type="transmembrane region" description="Helical" evidence="7">
    <location>
        <begin position="254"/>
        <end position="275"/>
    </location>
</feature>
<dbReference type="EMBL" id="CP036402">
    <property type="protein sequence ID" value="QBI18355.1"/>
    <property type="molecule type" value="Genomic_DNA"/>
</dbReference>
<dbReference type="InterPro" id="IPR051393">
    <property type="entry name" value="ABC_transporter_permease"/>
</dbReference>
<evidence type="ECO:0000256" key="4">
    <source>
        <dbReference type="ARBA" id="ARBA00022692"/>
    </source>
</evidence>
<evidence type="ECO:0000256" key="8">
    <source>
        <dbReference type="SAM" id="MobiDB-lite"/>
    </source>
</evidence>
<name>A0A411YAY6_9ACTN</name>
<dbReference type="OrthoDB" id="9804439at2"/>
<dbReference type="PANTHER" id="PTHR30193:SF37">
    <property type="entry name" value="INNER MEMBRANE ABC TRANSPORTER PERMEASE PROTEIN YCJO"/>
    <property type="match status" value="1"/>
</dbReference>
<dbReference type="SUPFAM" id="SSF161098">
    <property type="entry name" value="MetI-like"/>
    <property type="match status" value="1"/>
</dbReference>
<keyword evidence="11" id="KW-1185">Reference proteome</keyword>
<sequence>MSESTKKKPERDESSKPPAPPKRSVIHRKWFVVTIFLLPFVLLFVVFRVYAIGHAVVMSFQDIQGVGGQSEWIGLGNYLQLATDSTFYLALRNTAAYVAGTLAVLIPFPFVLAALLHTGLVRRTTMFRTAIFLPVLTSLVVVGVIFSLLLSTNGLLNQVLATFGFEPQAWLQTQHLAVPALVIMATWRWTGLNVIYFTTGLSNIDNDLYESAAVDGAGIFRRFWYLSVPLSKPIILFVTVLTLFNGFQLFVEPFIIWGTGAGPGQGGLSIVMLLYREAFTSFRLGYASSIGVVLAAIIMMVSIVQLKLFGFFKKDED</sequence>
<evidence type="ECO:0000259" key="9">
    <source>
        <dbReference type="PROSITE" id="PS50928"/>
    </source>
</evidence>
<dbReference type="PROSITE" id="PS50928">
    <property type="entry name" value="ABC_TM1"/>
    <property type="match status" value="1"/>
</dbReference>
<dbReference type="CDD" id="cd06261">
    <property type="entry name" value="TM_PBP2"/>
    <property type="match status" value="1"/>
</dbReference>
<evidence type="ECO:0000313" key="11">
    <source>
        <dbReference type="Proteomes" id="UP000291469"/>
    </source>
</evidence>
<reference evidence="10 11" key="1">
    <citation type="submission" date="2019-01" db="EMBL/GenBank/DDBJ databases">
        <title>Egibacter rhizosphaerae EGI 80759T.</title>
        <authorList>
            <person name="Chen D.-D."/>
            <person name="Tian Y."/>
            <person name="Jiao J.-Y."/>
            <person name="Zhang X.-T."/>
            <person name="Zhang Y.-G."/>
            <person name="Zhang Y."/>
            <person name="Xiao M."/>
            <person name="Shu W.-S."/>
            <person name="Li W.-J."/>
        </authorList>
    </citation>
    <scope>NUCLEOTIDE SEQUENCE [LARGE SCALE GENOMIC DNA]</scope>
    <source>
        <strain evidence="10 11">EGI 80759</strain>
    </source>
</reference>
<evidence type="ECO:0000256" key="6">
    <source>
        <dbReference type="ARBA" id="ARBA00023136"/>
    </source>
</evidence>
<feature type="transmembrane region" description="Helical" evidence="7">
    <location>
        <begin position="129"/>
        <end position="149"/>
    </location>
</feature>
<feature type="compositionally biased region" description="Basic and acidic residues" evidence="8">
    <location>
        <begin position="1"/>
        <end position="15"/>
    </location>
</feature>
<evidence type="ECO:0000313" key="10">
    <source>
        <dbReference type="EMBL" id="QBI18355.1"/>
    </source>
</evidence>
<evidence type="ECO:0000256" key="7">
    <source>
        <dbReference type="RuleBase" id="RU363032"/>
    </source>
</evidence>
<feature type="transmembrane region" description="Helical" evidence="7">
    <location>
        <begin position="95"/>
        <end position="117"/>
    </location>
</feature>
<evidence type="ECO:0000256" key="2">
    <source>
        <dbReference type="ARBA" id="ARBA00022448"/>
    </source>
</evidence>
<dbReference type="AlphaFoldDB" id="A0A411YAY6"/>
<dbReference type="KEGG" id="erz:ER308_01390"/>
<dbReference type="GO" id="GO:0055085">
    <property type="term" value="P:transmembrane transport"/>
    <property type="evidence" value="ECO:0007669"/>
    <property type="project" value="InterPro"/>
</dbReference>
<comment type="subcellular location">
    <subcellularLocation>
        <location evidence="1 7">Cell membrane</location>
        <topology evidence="1 7">Multi-pass membrane protein</topology>
    </subcellularLocation>
</comment>
<dbReference type="InterPro" id="IPR035906">
    <property type="entry name" value="MetI-like_sf"/>
</dbReference>
<feature type="region of interest" description="Disordered" evidence="8">
    <location>
        <begin position="1"/>
        <end position="22"/>
    </location>
</feature>
<dbReference type="Pfam" id="PF00528">
    <property type="entry name" value="BPD_transp_1"/>
    <property type="match status" value="1"/>
</dbReference>
<feature type="transmembrane region" description="Helical" evidence="7">
    <location>
        <begin position="230"/>
        <end position="248"/>
    </location>
</feature>
<evidence type="ECO:0000256" key="5">
    <source>
        <dbReference type="ARBA" id="ARBA00022989"/>
    </source>
</evidence>
<dbReference type="Proteomes" id="UP000291469">
    <property type="component" value="Chromosome"/>
</dbReference>
<feature type="transmembrane region" description="Helical" evidence="7">
    <location>
        <begin position="169"/>
        <end position="187"/>
    </location>
</feature>
<organism evidence="10 11">
    <name type="scientific">Egibacter rhizosphaerae</name>
    <dbReference type="NCBI Taxonomy" id="1670831"/>
    <lineage>
        <taxon>Bacteria</taxon>
        <taxon>Bacillati</taxon>
        <taxon>Actinomycetota</taxon>
        <taxon>Nitriliruptoria</taxon>
        <taxon>Egibacterales</taxon>
        <taxon>Egibacteraceae</taxon>
        <taxon>Egibacter</taxon>
    </lineage>
</organism>
<dbReference type="GO" id="GO:0005886">
    <property type="term" value="C:plasma membrane"/>
    <property type="evidence" value="ECO:0007669"/>
    <property type="project" value="UniProtKB-SubCell"/>
</dbReference>
<protein>
    <submittedName>
        <fullName evidence="10">Sugar ABC transporter permease</fullName>
    </submittedName>
</protein>
<keyword evidence="5 7" id="KW-1133">Transmembrane helix</keyword>
<accession>A0A411YAY6</accession>
<proteinExistence type="inferred from homology"/>
<dbReference type="PANTHER" id="PTHR30193">
    <property type="entry name" value="ABC TRANSPORTER PERMEASE PROTEIN"/>
    <property type="match status" value="1"/>
</dbReference>
<evidence type="ECO:0000256" key="3">
    <source>
        <dbReference type="ARBA" id="ARBA00022475"/>
    </source>
</evidence>
<gene>
    <name evidence="10" type="ORF">ER308_01390</name>
</gene>
<keyword evidence="6 7" id="KW-0472">Membrane</keyword>